<proteinExistence type="predicted"/>
<accession>A0A5E6Y357</accession>
<reference evidence="1 2" key="1">
    <citation type="submission" date="2019-09" db="EMBL/GenBank/DDBJ databases">
        <authorList>
            <person name="Chandra G."/>
            <person name="Truman W A."/>
        </authorList>
    </citation>
    <scope>NUCLEOTIDE SEQUENCE [LARGE SCALE GENOMIC DNA]</scope>
    <source>
        <strain evidence="1">PS624</strain>
    </source>
</reference>
<dbReference type="Proteomes" id="UP000326241">
    <property type="component" value="Unassembled WGS sequence"/>
</dbReference>
<dbReference type="AlphaFoldDB" id="A0A5E6Y357"/>
<dbReference type="EMBL" id="CABVGZ010000148">
    <property type="protein sequence ID" value="VVN47910.1"/>
    <property type="molecule type" value="Genomic_DNA"/>
</dbReference>
<name>A0A5E6Y357_PSEFL</name>
<evidence type="ECO:0000313" key="2">
    <source>
        <dbReference type="Proteomes" id="UP000326241"/>
    </source>
</evidence>
<gene>
    <name evidence="1" type="ORF">PS624_05980</name>
</gene>
<sequence>MEVAQVGVGLVLRGQRMRGQLLCGQGDSAEERLGGRREIGEFAVLELAEFETVETDERWILLAFFEVIGAGVDAVVQFSQTLRGRGQMLISRTRGQIQRLSLSQIAAFNGLIERRHGFDQHAALAGQVHTELRQRPDESDH</sequence>
<organism evidence="1 2">
    <name type="scientific">Pseudomonas fluorescens</name>
    <dbReference type="NCBI Taxonomy" id="294"/>
    <lineage>
        <taxon>Bacteria</taxon>
        <taxon>Pseudomonadati</taxon>
        <taxon>Pseudomonadota</taxon>
        <taxon>Gammaproteobacteria</taxon>
        <taxon>Pseudomonadales</taxon>
        <taxon>Pseudomonadaceae</taxon>
        <taxon>Pseudomonas</taxon>
    </lineage>
</organism>
<protein>
    <submittedName>
        <fullName evidence="1">Uncharacterized protein</fullName>
    </submittedName>
</protein>
<evidence type="ECO:0000313" key="1">
    <source>
        <dbReference type="EMBL" id="VVN47910.1"/>
    </source>
</evidence>